<organism evidence="4 5">
    <name type="scientific">Cyanidioschyzon merolae (strain NIES-3377 / 10D)</name>
    <name type="common">Unicellular red alga</name>
    <dbReference type="NCBI Taxonomy" id="280699"/>
    <lineage>
        <taxon>Eukaryota</taxon>
        <taxon>Rhodophyta</taxon>
        <taxon>Bangiophyceae</taxon>
        <taxon>Cyanidiales</taxon>
        <taxon>Cyanidiaceae</taxon>
        <taxon>Cyanidioschyzon</taxon>
    </lineage>
</organism>
<dbReference type="PANTHER" id="PTHR12558:SF13">
    <property type="entry name" value="CELL DIVISION CYCLE PROTEIN 27 HOMOLOG"/>
    <property type="match status" value="1"/>
</dbReference>
<feature type="repeat" description="TPR" evidence="3">
    <location>
        <begin position="399"/>
        <end position="432"/>
    </location>
</feature>
<dbReference type="GO" id="GO:0051301">
    <property type="term" value="P:cell division"/>
    <property type="evidence" value="ECO:0007669"/>
    <property type="project" value="UniProtKB-KW"/>
</dbReference>
<dbReference type="GO" id="GO:0005737">
    <property type="term" value="C:cytoplasm"/>
    <property type="evidence" value="ECO:0007669"/>
    <property type="project" value="TreeGrafter"/>
</dbReference>
<dbReference type="AlphaFoldDB" id="M1VH42"/>
<proteinExistence type="inferred from homology"/>
<dbReference type="KEGG" id="cme:CYME_CMR407C"/>
<dbReference type="Pfam" id="PF13432">
    <property type="entry name" value="TPR_16"/>
    <property type="match status" value="1"/>
</dbReference>
<keyword evidence="1 3" id="KW-0802">TPR repeat</keyword>
<evidence type="ECO:0000256" key="1">
    <source>
        <dbReference type="ARBA" id="ARBA00022803"/>
    </source>
</evidence>
<sequence>MERDLVGRGAALECSLRRALQRQMPEEHVFFLAERLCAEKSTAESFALYAQALAQYGRHRQAVDVVAKYWQQDLECRYWYALCCIEANELAAAYKALSFLLQENANENLTKEVRSSLNNARGLPSERSLSVPWQAEGLYLLGRVFRLSNTRVDQAAQCFRRALEIDPFLWCCIEELSSLYRYIDYFVPEMFGISGKEEQVFQSGRSSLRLDNCILRWKTRSSGSPQDNFQALATVRALVEGYHCREAVALIATLPLALQQAPVVLKWQGRAYLDAGELSECARTFEKYLSLNRSGSLDGLEYYSTALWHMRRDVELNALARYALERDRFSAATWCIVGNAFSLQRDTDSAIEFFLRAAQIDPRNPYPCTLAGHEYLYLDNYDAAMRCYQDALYRNSRHYNAWFGIGQVYQRQEKFRLAEKHYRIALDLNSNNSMLWYYLGHVIRVGGGREVDALNALEKALEMNPRNPVARFECCKLYMQIGRLQDAWKELYQLRNMVPREAAIYYQMGVIARELGLKNAVELFSIALDLDPKQPLYRQALLSLDETQSAP</sequence>
<dbReference type="Pfam" id="PF12895">
    <property type="entry name" value="ANAPC3"/>
    <property type="match status" value="1"/>
</dbReference>
<dbReference type="eggNOG" id="KOG1126">
    <property type="taxonomic scope" value="Eukaryota"/>
</dbReference>
<dbReference type="GO" id="GO:0031145">
    <property type="term" value="P:anaphase-promoting complex-dependent catabolic process"/>
    <property type="evidence" value="ECO:0007669"/>
    <property type="project" value="TreeGrafter"/>
</dbReference>
<dbReference type="Pfam" id="PF13181">
    <property type="entry name" value="TPR_8"/>
    <property type="match status" value="2"/>
</dbReference>
<dbReference type="GeneID" id="16997089"/>
<dbReference type="SMART" id="SM00028">
    <property type="entry name" value="TPR"/>
    <property type="match status" value="7"/>
</dbReference>
<keyword evidence="4" id="KW-0131">Cell cycle</keyword>
<evidence type="ECO:0000256" key="3">
    <source>
        <dbReference type="PROSITE-ProRule" id="PRU00339"/>
    </source>
</evidence>
<dbReference type="Pfam" id="PF14559">
    <property type="entry name" value="TPR_19"/>
    <property type="match status" value="1"/>
</dbReference>
<dbReference type="GO" id="GO:0016567">
    <property type="term" value="P:protein ubiquitination"/>
    <property type="evidence" value="ECO:0007669"/>
    <property type="project" value="TreeGrafter"/>
</dbReference>
<dbReference type="RefSeq" id="XP_005538628.1">
    <property type="nucleotide sequence ID" value="XM_005538571.1"/>
</dbReference>
<dbReference type="HOGENOM" id="CLU_494660_0_0_1"/>
<dbReference type="Proteomes" id="UP000007014">
    <property type="component" value="Chromosome 18"/>
</dbReference>
<dbReference type="Gramene" id="CMR407CT">
    <property type="protein sequence ID" value="CMR407CT"/>
    <property type="gene ID" value="CMR407C"/>
</dbReference>
<dbReference type="EMBL" id="AP006500">
    <property type="protein sequence ID" value="BAM82592.1"/>
    <property type="molecule type" value="Genomic_DNA"/>
</dbReference>
<keyword evidence="5" id="KW-1185">Reference proteome</keyword>
<dbReference type="GO" id="GO:0007091">
    <property type="term" value="P:metaphase/anaphase transition of mitotic cell cycle"/>
    <property type="evidence" value="ECO:0007669"/>
    <property type="project" value="TreeGrafter"/>
</dbReference>
<dbReference type="Gene3D" id="1.25.40.10">
    <property type="entry name" value="Tetratricopeptide repeat domain"/>
    <property type="match status" value="4"/>
</dbReference>
<accession>M1VH42</accession>
<dbReference type="STRING" id="280699.M1VH42"/>
<reference evidence="4 5" key="1">
    <citation type="journal article" date="2004" name="Nature">
        <title>Genome sequence of the ultrasmall unicellular red alga Cyanidioschyzon merolae 10D.</title>
        <authorList>
            <person name="Matsuzaki M."/>
            <person name="Misumi O."/>
            <person name="Shin-i T."/>
            <person name="Maruyama S."/>
            <person name="Takahara M."/>
            <person name="Miyagishima S."/>
            <person name="Mori T."/>
            <person name="Nishida K."/>
            <person name="Yagisawa F."/>
            <person name="Nishida K."/>
            <person name="Yoshida Y."/>
            <person name="Nishimura Y."/>
            <person name="Nakao S."/>
            <person name="Kobayashi T."/>
            <person name="Momoyama Y."/>
            <person name="Higashiyama T."/>
            <person name="Minoda A."/>
            <person name="Sano M."/>
            <person name="Nomoto H."/>
            <person name="Oishi K."/>
            <person name="Hayashi H."/>
            <person name="Ohta F."/>
            <person name="Nishizaka S."/>
            <person name="Haga S."/>
            <person name="Miura S."/>
            <person name="Morishita T."/>
            <person name="Kabeya Y."/>
            <person name="Terasawa K."/>
            <person name="Suzuki Y."/>
            <person name="Ishii Y."/>
            <person name="Asakawa S."/>
            <person name="Takano H."/>
            <person name="Ohta N."/>
            <person name="Kuroiwa H."/>
            <person name="Tanaka K."/>
            <person name="Shimizu N."/>
            <person name="Sugano S."/>
            <person name="Sato N."/>
            <person name="Nozaki H."/>
            <person name="Ogasawara N."/>
            <person name="Kohara Y."/>
            <person name="Kuroiwa T."/>
        </authorList>
    </citation>
    <scope>NUCLEOTIDE SEQUENCE [LARGE SCALE GENOMIC DNA]</scope>
    <source>
        <strain evidence="4 5">10D</strain>
    </source>
</reference>
<feature type="repeat" description="TPR" evidence="3">
    <location>
        <begin position="331"/>
        <end position="364"/>
    </location>
</feature>
<dbReference type="OrthoDB" id="329563at2759"/>
<evidence type="ECO:0000313" key="5">
    <source>
        <dbReference type="Proteomes" id="UP000007014"/>
    </source>
</evidence>
<dbReference type="PROSITE" id="PS50005">
    <property type="entry name" value="TPR"/>
    <property type="match status" value="2"/>
</dbReference>
<dbReference type="InterPro" id="IPR011990">
    <property type="entry name" value="TPR-like_helical_dom_sf"/>
</dbReference>
<dbReference type="PANTHER" id="PTHR12558">
    <property type="entry name" value="CELL DIVISION CYCLE 16,23,27"/>
    <property type="match status" value="1"/>
</dbReference>
<gene>
    <name evidence="4" type="ORF">CYME_CMR407C</name>
</gene>
<comment type="similarity">
    <text evidence="2">Belongs to the APC3/CDC27 family.</text>
</comment>
<name>M1VH42_CYAM1</name>
<dbReference type="SUPFAM" id="SSF48452">
    <property type="entry name" value="TPR-like"/>
    <property type="match status" value="3"/>
</dbReference>
<dbReference type="GO" id="GO:0005680">
    <property type="term" value="C:anaphase-promoting complex"/>
    <property type="evidence" value="ECO:0007669"/>
    <property type="project" value="TreeGrafter"/>
</dbReference>
<keyword evidence="4" id="KW-0132">Cell division</keyword>
<evidence type="ECO:0000313" key="4">
    <source>
        <dbReference type="EMBL" id="BAM82592.1"/>
    </source>
</evidence>
<reference evidence="4 5" key="2">
    <citation type="journal article" date="2007" name="BMC Biol.">
        <title>A 100%-complete sequence reveals unusually simple genomic features in the hot-spring red alga Cyanidioschyzon merolae.</title>
        <authorList>
            <person name="Nozaki H."/>
            <person name="Takano H."/>
            <person name="Misumi O."/>
            <person name="Terasawa K."/>
            <person name="Matsuzaki M."/>
            <person name="Maruyama S."/>
            <person name="Nishida K."/>
            <person name="Yagisawa F."/>
            <person name="Yoshida Y."/>
            <person name="Fujiwara T."/>
            <person name="Takio S."/>
            <person name="Tamura K."/>
            <person name="Chung S.J."/>
            <person name="Nakamura S."/>
            <person name="Kuroiwa H."/>
            <person name="Tanaka K."/>
            <person name="Sato N."/>
            <person name="Kuroiwa T."/>
        </authorList>
    </citation>
    <scope>NUCLEOTIDE SEQUENCE [LARGE SCALE GENOMIC DNA]</scope>
    <source>
        <strain evidence="4 5">10D</strain>
    </source>
</reference>
<dbReference type="OMA" id="FCAERLY"/>
<protein>
    <submittedName>
        <fullName evidence="4">Cell division cycle protein cdc27</fullName>
    </submittedName>
</protein>
<dbReference type="InterPro" id="IPR019734">
    <property type="entry name" value="TPR_rpt"/>
</dbReference>
<evidence type="ECO:0000256" key="2">
    <source>
        <dbReference type="ARBA" id="ARBA00038210"/>
    </source>
</evidence>